<name>A0ABR1BDL2_POLSC</name>
<dbReference type="Proteomes" id="UP001359485">
    <property type="component" value="Unassembled WGS sequence"/>
</dbReference>
<proteinExistence type="predicted"/>
<keyword evidence="3" id="KW-1185">Reference proteome</keyword>
<accession>A0ABR1BDL2</accession>
<dbReference type="EMBL" id="JAWJWF010000001">
    <property type="protein sequence ID" value="KAK6640169.1"/>
    <property type="molecule type" value="Genomic_DNA"/>
</dbReference>
<evidence type="ECO:0000313" key="2">
    <source>
        <dbReference type="EMBL" id="KAK6640169.1"/>
    </source>
</evidence>
<sequence length="71" mass="8464">MDVLREREMKDSLERQLVDEQKTRGTREEHFQCGKRKCAKMMKVNDKNCAHTPEGWLRKCEGSRKILQRSV</sequence>
<evidence type="ECO:0000313" key="3">
    <source>
        <dbReference type="Proteomes" id="UP001359485"/>
    </source>
</evidence>
<protein>
    <submittedName>
        <fullName evidence="2">Uncharacterized protein</fullName>
    </submittedName>
</protein>
<feature type="region of interest" description="Disordered" evidence="1">
    <location>
        <begin position="1"/>
        <end position="26"/>
    </location>
</feature>
<organism evidence="2 3">
    <name type="scientific">Polyplax serrata</name>
    <name type="common">Common mouse louse</name>
    <dbReference type="NCBI Taxonomy" id="468196"/>
    <lineage>
        <taxon>Eukaryota</taxon>
        <taxon>Metazoa</taxon>
        <taxon>Ecdysozoa</taxon>
        <taxon>Arthropoda</taxon>
        <taxon>Hexapoda</taxon>
        <taxon>Insecta</taxon>
        <taxon>Pterygota</taxon>
        <taxon>Neoptera</taxon>
        <taxon>Paraneoptera</taxon>
        <taxon>Psocodea</taxon>
        <taxon>Troctomorpha</taxon>
        <taxon>Phthiraptera</taxon>
        <taxon>Anoplura</taxon>
        <taxon>Polyplacidae</taxon>
        <taxon>Polyplax</taxon>
    </lineage>
</organism>
<comment type="caution">
    <text evidence="2">The sequence shown here is derived from an EMBL/GenBank/DDBJ whole genome shotgun (WGS) entry which is preliminary data.</text>
</comment>
<evidence type="ECO:0000256" key="1">
    <source>
        <dbReference type="SAM" id="MobiDB-lite"/>
    </source>
</evidence>
<gene>
    <name evidence="2" type="ORF">RUM44_011855</name>
</gene>
<reference evidence="2 3" key="1">
    <citation type="submission" date="2023-09" db="EMBL/GenBank/DDBJ databases">
        <title>Genomes of two closely related lineages of the louse Polyplax serrata with different host specificities.</title>
        <authorList>
            <person name="Martinu J."/>
            <person name="Tarabai H."/>
            <person name="Stefka J."/>
            <person name="Hypsa V."/>
        </authorList>
    </citation>
    <scope>NUCLEOTIDE SEQUENCE [LARGE SCALE GENOMIC DNA]</scope>
    <source>
        <strain evidence="2">98ZLc_SE</strain>
    </source>
</reference>